<gene>
    <name evidence="1" type="ORF">R3W88_007075</name>
</gene>
<comment type="caution">
    <text evidence="1">The sequence shown here is derived from an EMBL/GenBank/DDBJ whole genome shotgun (WGS) entry which is preliminary data.</text>
</comment>
<sequence>MLDVVRAWRLMDSLVDAGCCCCLSPELLSFDCCSLEMKPDRVGWVDFQCFGCGFARSLTSSLELVEMEVWFTGFFGLESVENGERKGLSCFVGSKFTVNGRTRARRKEEGCFGLGFCWWRASSWPVVSRGDFGLSEVVEK</sequence>
<dbReference type="EMBL" id="JAWPEI010000011">
    <property type="protein sequence ID" value="KAK4712562.1"/>
    <property type="molecule type" value="Genomic_DNA"/>
</dbReference>
<dbReference type="AlphaFoldDB" id="A0AAV9KHB3"/>
<protein>
    <submittedName>
        <fullName evidence="1">Uncharacterized protein</fullName>
    </submittedName>
</protein>
<proteinExistence type="predicted"/>
<name>A0AAV9KHB3_9SOLN</name>
<evidence type="ECO:0000313" key="1">
    <source>
        <dbReference type="EMBL" id="KAK4712562.1"/>
    </source>
</evidence>
<accession>A0AAV9KHB3</accession>
<keyword evidence="2" id="KW-1185">Reference proteome</keyword>
<reference evidence="1 2" key="1">
    <citation type="submission" date="2023-10" db="EMBL/GenBank/DDBJ databases">
        <title>Genome-Wide Identification Analysis in wild type Solanum Pinnatisectum Reveals Some Genes Defensing Phytophthora Infestans.</title>
        <authorList>
            <person name="Sun C."/>
        </authorList>
    </citation>
    <scope>NUCLEOTIDE SEQUENCE [LARGE SCALE GENOMIC DNA]</scope>
    <source>
        <strain evidence="1">LQN</strain>
        <tissue evidence="1">Leaf</tissue>
    </source>
</reference>
<evidence type="ECO:0000313" key="2">
    <source>
        <dbReference type="Proteomes" id="UP001311915"/>
    </source>
</evidence>
<organism evidence="1 2">
    <name type="scientific">Solanum pinnatisectum</name>
    <name type="common">tansyleaf nightshade</name>
    <dbReference type="NCBI Taxonomy" id="50273"/>
    <lineage>
        <taxon>Eukaryota</taxon>
        <taxon>Viridiplantae</taxon>
        <taxon>Streptophyta</taxon>
        <taxon>Embryophyta</taxon>
        <taxon>Tracheophyta</taxon>
        <taxon>Spermatophyta</taxon>
        <taxon>Magnoliopsida</taxon>
        <taxon>eudicotyledons</taxon>
        <taxon>Gunneridae</taxon>
        <taxon>Pentapetalae</taxon>
        <taxon>asterids</taxon>
        <taxon>lamiids</taxon>
        <taxon>Solanales</taxon>
        <taxon>Solanaceae</taxon>
        <taxon>Solanoideae</taxon>
        <taxon>Solaneae</taxon>
        <taxon>Solanum</taxon>
    </lineage>
</organism>
<dbReference type="Proteomes" id="UP001311915">
    <property type="component" value="Unassembled WGS sequence"/>
</dbReference>